<sequence>MADICESSFQSIEGFVFMVKEELSEIFEDALEEWFLSASILISQYGGDSDDLERREKLFRQRFIDVLNRKGSSSLLSGGIKRFRLIPVRLLMFKAVKTFNFDVTAAIRHLSNVYIMVPSWGSCYFVGGAKIKMISSKLFFA</sequence>
<dbReference type="EMBL" id="CP021920">
    <property type="protein sequence ID" value="ASB89161.1"/>
    <property type="molecule type" value="Genomic_DNA"/>
</dbReference>
<proteinExistence type="predicted"/>
<name>A0ABM6LIJ4_9BACI</name>
<keyword evidence="2" id="KW-1185">Reference proteome</keyword>
<gene>
    <name evidence="1" type="ORF">S101395_02654</name>
</gene>
<organism evidence="1 2">
    <name type="scientific">Bacillus sonorensis</name>
    <dbReference type="NCBI Taxonomy" id="119858"/>
    <lineage>
        <taxon>Bacteria</taxon>
        <taxon>Bacillati</taxon>
        <taxon>Bacillota</taxon>
        <taxon>Bacilli</taxon>
        <taxon>Bacillales</taxon>
        <taxon>Bacillaceae</taxon>
        <taxon>Bacillus</taxon>
    </lineage>
</organism>
<evidence type="ECO:0000313" key="1">
    <source>
        <dbReference type="EMBL" id="ASB89161.1"/>
    </source>
</evidence>
<accession>A0ABM6LIJ4</accession>
<dbReference type="Proteomes" id="UP000196877">
    <property type="component" value="Chromosome"/>
</dbReference>
<protein>
    <submittedName>
        <fullName evidence="1">Uncharacterized protein</fullName>
    </submittedName>
</protein>
<evidence type="ECO:0000313" key="2">
    <source>
        <dbReference type="Proteomes" id="UP000196877"/>
    </source>
</evidence>
<reference evidence="1 2" key="1">
    <citation type="submission" date="2017-06" db="EMBL/GenBank/DDBJ databases">
        <title>Genome sequence of Bacillus sonorensis strain SRCM101395.</title>
        <authorList>
            <person name="Cho S.H."/>
        </authorList>
    </citation>
    <scope>NUCLEOTIDE SEQUENCE [LARGE SCALE GENOMIC DNA]</scope>
    <source>
        <strain evidence="1 2">SRCM101395</strain>
    </source>
</reference>